<organism evidence="1 2">
    <name type="scientific">Thermodesulfobacterium geofontis (strain OPF15)</name>
    <dbReference type="NCBI Taxonomy" id="795359"/>
    <lineage>
        <taxon>Bacteria</taxon>
        <taxon>Pseudomonadati</taxon>
        <taxon>Thermodesulfobacteriota</taxon>
        <taxon>Thermodesulfobacteria</taxon>
        <taxon>Thermodesulfobacteriales</taxon>
        <taxon>Thermodesulfobacteriaceae</taxon>
        <taxon>Thermodesulfobacterium</taxon>
    </lineage>
</organism>
<dbReference type="eggNOG" id="ENOG502ZCF5">
    <property type="taxonomic scope" value="Bacteria"/>
</dbReference>
<gene>
    <name evidence="1" type="ordered locus">TOPB45_1160</name>
</gene>
<dbReference type="STRING" id="795359.TOPB45_1160"/>
<dbReference type="GO" id="GO:0009307">
    <property type="term" value="P:DNA restriction-modification system"/>
    <property type="evidence" value="ECO:0007669"/>
    <property type="project" value="InterPro"/>
</dbReference>
<accession>F8C693</accession>
<reference evidence="1 2" key="1">
    <citation type="journal article" date="2013" name="Genome Announc.">
        <title>Complete genome sequence of the hyperthermophilic sulfate-reducing bacterium Thermodesulfobacterium geofontis OPF15T.</title>
        <authorList>
            <person name="Elkins J.G."/>
            <person name="Hamilton-Brehm S.D."/>
            <person name="Lucas S."/>
            <person name="Han J."/>
            <person name="Lapidus A."/>
            <person name="Cheng J.F."/>
            <person name="Goodwin L.A."/>
            <person name="Pitluck S."/>
            <person name="Peters L."/>
            <person name="Mikhailova N."/>
            <person name="Davenport K.W."/>
            <person name="Detter J.C."/>
            <person name="Han C.S."/>
            <person name="Tapia R."/>
            <person name="Land M.L."/>
            <person name="Hauser L."/>
            <person name="Kyrpides N.C."/>
            <person name="Ivanova N.N."/>
            <person name="Pagani I."/>
            <person name="Bruce D."/>
            <person name="Woyke T."/>
            <person name="Cottingham R.W."/>
        </authorList>
    </citation>
    <scope>NUCLEOTIDE SEQUENCE [LARGE SCALE GENOMIC DNA]</scope>
    <source>
        <strain evidence="1 2">OPF15</strain>
    </source>
</reference>
<evidence type="ECO:0000313" key="1">
    <source>
        <dbReference type="EMBL" id="AEH23248.1"/>
    </source>
</evidence>
<dbReference type="EMBL" id="CP002829">
    <property type="protein sequence ID" value="AEH23248.1"/>
    <property type="molecule type" value="Genomic_DNA"/>
</dbReference>
<dbReference type="GO" id="GO:0003677">
    <property type="term" value="F:DNA binding"/>
    <property type="evidence" value="ECO:0007669"/>
    <property type="project" value="InterPro"/>
</dbReference>
<dbReference type="PATRIC" id="fig|795359.3.peg.1174"/>
<evidence type="ECO:0000313" key="2">
    <source>
        <dbReference type="Proteomes" id="UP000006583"/>
    </source>
</evidence>
<dbReference type="OrthoDB" id="1729685at2"/>
<dbReference type="RefSeq" id="WP_013909946.1">
    <property type="nucleotide sequence ID" value="NC_015682.1"/>
</dbReference>
<dbReference type="HOGENOM" id="CLU_112805_0_0_0"/>
<dbReference type="AlphaFoldDB" id="F8C693"/>
<dbReference type="REBASE" id="36585">
    <property type="entry name" value="TgeOPF15ORF1159P"/>
</dbReference>
<dbReference type="Pfam" id="PF09568">
    <property type="entry name" value="RE_MjaI"/>
    <property type="match status" value="1"/>
</dbReference>
<sequence length="225" mass="27146">MAKEWILNMATNRWGLNKKDSVGPVSEWIRECDPKDLKEWENCYFEKLKEFLSLKNIFLEPYEYLEYLGKKLYTKITEVIRAEIDEVSEEDCVKYIYNLVINRTFEGYQTEIDTVYKKLRKELNIEIKPAPDEWDRLYNVDFYIEVNGKYIGLQIKPITYNQTPEIHKWKDWLSRTHKSFEEKIGGKVFIIFSIKKGDKKEIYNKEVIEEIKDLIKKLKLVNNYK</sequence>
<proteinExistence type="predicted"/>
<dbReference type="Proteomes" id="UP000006583">
    <property type="component" value="Chromosome"/>
</dbReference>
<protein>
    <submittedName>
        <fullName evidence="1">Conserved hypothetical cytosolic protein</fullName>
    </submittedName>
</protein>
<dbReference type="GO" id="GO:0009036">
    <property type="term" value="F:type II site-specific deoxyribonuclease activity"/>
    <property type="evidence" value="ECO:0007669"/>
    <property type="project" value="InterPro"/>
</dbReference>
<dbReference type="InterPro" id="IPR019068">
    <property type="entry name" value="Restrct_endonuc_II_MjaI"/>
</dbReference>
<dbReference type="KEGG" id="top:TOPB45_1160"/>
<keyword evidence="2" id="KW-1185">Reference proteome</keyword>
<name>F8C693_THEGP</name>